<dbReference type="Proteomes" id="UP000018144">
    <property type="component" value="Unassembled WGS sequence"/>
</dbReference>
<name>U4L334_PYROM</name>
<dbReference type="EMBL" id="HF935496">
    <property type="protein sequence ID" value="CCX09770.1"/>
    <property type="molecule type" value="Genomic_DNA"/>
</dbReference>
<evidence type="ECO:0000313" key="2">
    <source>
        <dbReference type="Proteomes" id="UP000018144"/>
    </source>
</evidence>
<proteinExistence type="predicted"/>
<gene>
    <name evidence="1" type="ORF">PCON_09363</name>
</gene>
<keyword evidence="2" id="KW-1185">Reference proteome</keyword>
<organism evidence="1 2">
    <name type="scientific">Pyronema omphalodes (strain CBS 100304)</name>
    <name type="common">Pyronema confluens</name>
    <dbReference type="NCBI Taxonomy" id="1076935"/>
    <lineage>
        <taxon>Eukaryota</taxon>
        <taxon>Fungi</taxon>
        <taxon>Dikarya</taxon>
        <taxon>Ascomycota</taxon>
        <taxon>Pezizomycotina</taxon>
        <taxon>Pezizomycetes</taxon>
        <taxon>Pezizales</taxon>
        <taxon>Pyronemataceae</taxon>
        <taxon>Pyronema</taxon>
    </lineage>
</organism>
<accession>U4L334</accession>
<sequence length="100" mass="11309">MRAERRDASRTLRCLRMSSAPSTPPCGFYIRYNPQCFSLSANNAQPLTVRVQFIAQHSQLFGNVARQTQSSSVFGFMIRLYCTFNHSASISTLPLYGPQR</sequence>
<dbReference type="AlphaFoldDB" id="U4L334"/>
<protein>
    <submittedName>
        <fullName evidence="1">Uncharacterized protein</fullName>
    </submittedName>
</protein>
<evidence type="ECO:0000313" key="1">
    <source>
        <dbReference type="EMBL" id="CCX09770.1"/>
    </source>
</evidence>
<reference evidence="1 2" key="1">
    <citation type="journal article" date="2013" name="PLoS Genet.">
        <title>The genome and development-dependent transcriptomes of Pyronema confluens: a window into fungal evolution.</title>
        <authorList>
            <person name="Traeger S."/>
            <person name="Altegoer F."/>
            <person name="Freitag M."/>
            <person name="Gabaldon T."/>
            <person name="Kempken F."/>
            <person name="Kumar A."/>
            <person name="Marcet-Houben M."/>
            <person name="Poggeler S."/>
            <person name="Stajich J.E."/>
            <person name="Nowrousian M."/>
        </authorList>
    </citation>
    <scope>NUCLEOTIDE SEQUENCE [LARGE SCALE GENOMIC DNA]</scope>
    <source>
        <strain evidence="2">CBS 100304</strain>
        <tissue evidence="1">Vegetative mycelium</tissue>
    </source>
</reference>